<dbReference type="SUPFAM" id="SSF50978">
    <property type="entry name" value="WD40 repeat-like"/>
    <property type="match status" value="1"/>
</dbReference>
<dbReference type="EMBL" id="DQ158856">
    <property type="protein sequence ID" value="ABA27172.1"/>
    <property type="molecule type" value="Genomic_DNA"/>
</dbReference>
<protein>
    <submittedName>
        <fullName evidence="1">Uncharacterized protein</fullName>
    </submittedName>
</protein>
<dbReference type="RefSeq" id="XP_001712784.1">
    <property type="nucleotide sequence ID" value="XM_001712732.1"/>
</dbReference>
<dbReference type="Proteomes" id="UP000243425">
    <property type="component" value="Nucleomorph 1"/>
</dbReference>
<evidence type="ECO:0000313" key="1">
    <source>
        <dbReference type="EMBL" id="ABA27172.1"/>
    </source>
</evidence>
<evidence type="ECO:0000313" key="2">
    <source>
        <dbReference type="Proteomes" id="UP000243425"/>
    </source>
</evidence>
<proteinExistence type="predicted"/>
<sequence>MNRTIQENQKLNKKIVISNYDLKKLMIKDKFLFKLSLNKLIISSLEDFKIKLTFILKFSIIEEYITSSTSSILGIKTNKGYIFIVNIKTSKILMKFKKNTSDKCFFNFSKFGNMLLLKNNASSLCLIYIYSCKKNIIKFNLKYPIAKAGFSKLEKYIYVSTLNKIFLILDMRTFSILSIIKHFRETIFEVLWSPNDYFINFLVLPNKLYIYNMTHKKVMKRLNIGKNFKHMIYYMASQSFNQNYNTKVLFVDNKFNIIRTCVNEKKLLNKKFQDKTSLNYFNKYCKYYFFNSVFFVRSSSSLIKIYKFKKKQKSDLFIINIQNLNSSNLYDKIQFKLAKYYVHMVKKINSHHKTFSINLSLNDYKCSCYTNQIATFSDIIIMDKLKFCIFSKIKKTVFLISSLSGFSSMLRCNSYVGKINNKYYLKPLNFIIFLSDQFLVLVDLKKISFVLNFYDANFIDFSISKLVKLPSFVNLKFRNDFNYCLILAKSNILYIYNLTNLKKALKIAINHKQRTEFYFFNQNNKILLLLDNMNYYILDYKLNSLRKFSIKTEIPLERISFSIDDKFSIMQFEGKKILITIYNLLK</sequence>
<dbReference type="Gene3D" id="2.130.10.10">
    <property type="entry name" value="YVTN repeat-like/Quinoprotein amine dehydrogenase"/>
    <property type="match status" value="1"/>
</dbReference>
<dbReference type="GeneID" id="5788452"/>
<organism evidence="1 2">
    <name type="scientific">Bigelowiella natans</name>
    <name type="common">Pedinomonas minutissima</name>
    <name type="synonym">Chlorarachnion sp. (strain CCMP621)</name>
    <dbReference type="NCBI Taxonomy" id="227086"/>
    <lineage>
        <taxon>Eukaryota</taxon>
        <taxon>Sar</taxon>
        <taxon>Rhizaria</taxon>
        <taxon>Cercozoa</taxon>
        <taxon>Chlorarachniophyceae</taxon>
        <taxon>Bigelowiella</taxon>
    </lineage>
</organism>
<dbReference type="AlphaFoldDB" id="Q3LWJ4"/>
<dbReference type="InterPro" id="IPR015943">
    <property type="entry name" value="WD40/YVTN_repeat-like_dom_sf"/>
</dbReference>
<reference evidence="1 2" key="1">
    <citation type="journal article" date="2006" name="Proc. Natl. Acad. Sci. U.S.A.">
        <title>Complete nucleotide sequence of the chlorarachniophyte nucleomorph: nature's smallest nucleus.</title>
        <authorList>
            <person name="Gilson P.R."/>
            <person name="Su V."/>
            <person name="Slamovits C.H."/>
            <person name="Reith M.E."/>
            <person name="Keeling P.J."/>
            <person name="McFadden G.I."/>
        </authorList>
    </citation>
    <scope>NUCLEOTIDE SEQUENCE [LARGE SCALE GENOMIC DNA]</scope>
    <source>
        <strain evidence="2">CCMP621</strain>
    </source>
</reference>
<accession>Q3LWJ4</accession>
<name>Q3LWJ4_BIGNA</name>
<geneLocation type="nucleomorph" evidence="1"/>
<keyword evidence="1" id="KW-0542">Nucleomorph</keyword>
<dbReference type="InterPro" id="IPR036322">
    <property type="entry name" value="WD40_repeat_dom_sf"/>
</dbReference>